<dbReference type="Proteomes" id="UP001152658">
    <property type="component" value="Unassembled WGS sequence"/>
</dbReference>
<name>A0ABN8TK33_9VIBR</name>
<sequence>MSKIFFMEFSIPDSEFKQIMIDLTLIKYTNAAVLYFTKQNAAYRIDYQTCVIQMIVQAFKKTGLH</sequence>
<keyword evidence="2" id="KW-1185">Reference proteome</keyword>
<accession>A0ABN8TK33</accession>
<dbReference type="EMBL" id="CALYLK010000002">
    <property type="protein sequence ID" value="CAH8196571.1"/>
    <property type="molecule type" value="Genomic_DNA"/>
</dbReference>
<comment type="caution">
    <text evidence="1">The sequence shown here is derived from an EMBL/GenBank/DDBJ whole genome shotgun (WGS) entry which is preliminary data.</text>
</comment>
<protein>
    <submittedName>
        <fullName evidence="1">Uncharacterized protein</fullName>
    </submittedName>
</protein>
<proteinExistence type="predicted"/>
<gene>
    <name evidence="1" type="ORF">VAE063_1010110</name>
</gene>
<organism evidence="1 2">
    <name type="scientific">Vibrio aestuarianus</name>
    <dbReference type="NCBI Taxonomy" id="28171"/>
    <lineage>
        <taxon>Bacteria</taxon>
        <taxon>Pseudomonadati</taxon>
        <taxon>Pseudomonadota</taxon>
        <taxon>Gammaproteobacteria</taxon>
        <taxon>Vibrionales</taxon>
        <taxon>Vibrionaceae</taxon>
        <taxon>Vibrio</taxon>
    </lineage>
</organism>
<reference evidence="1" key="1">
    <citation type="submission" date="2022-06" db="EMBL/GenBank/DDBJ databases">
        <authorList>
            <person name="Goudenege D."/>
            <person name="Le Roux F."/>
        </authorList>
    </citation>
    <scope>NUCLEOTIDE SEQUENCE</scope>
    <source>
        <strain evidence="1">12-063</strain>
    </source>
</reference>
<evidence type="ECO:0000313" key="2">
    <source>
        <dbReference type="Proteomes" id="UP001152658"/>
    </source>
</evidence>
<evidence type="ECO:0000313" key="1">
    <source>
        <dbReference type="EMBL" id="CAH8196571.1"/>
    </source>
</evidence>